<organism evidence="2 3">
    <name type="scientific">Diaporthe helianthi</name>
    <dbReference type="NCBI Taxonomy" id="158607"/>
    <lineage>
        <taxon>Eukaryota</taxon>
        <taxon>Fungi</taxon>
        <taxon>Dikarya</taxon>
        <taxon>Ascomycota</taxon>
        <taxon>Pezizomycotina</taxon>
        <taxon>Sordariomycetes</taxon>
        <taxon>Sordariomycetidae</taxon>
        <taxon>Diaporthales</taxon>
        <taxon>Diaporthaceae</taxon>
        <taxon>Diaporthe</taxon>
    </lineage>
</organism>
<protein>
    <submittedName>
        <fullName evidence="2">Uncharacterized protein</fullName>
    </submittedName>
</protein>
<gene>
    <name evidence="2" type="ORF">DHEL01_v206668</name>
</gene>
<dbReference type="AlphaFoldDB" id="A0A2P5HXF2"/>
<accession>A0A2P5HXF2</accession>
<comment type="caution">
    <text evidence="2">The sequence shown here is derived from an EMBL/GenBank/DDBJ whole genome shotgun (WGS) entry which is preliminary data.</text>
</comment>
<keyword evidence="3" id="KW-1185">Reference proteome</keyword>
<dbReference type="Proteomes" id="UP000094444">
    <property type="component" value="Unassembled WGS sequence"/>
</dbReference>
<evidence type="ECO:0000313" key="3">
    <source>
        <dbReference type="Proteomes" id="UP000094444"/>
    </source>
</evidence>
<dbReference type="STRING" id="158607.A0A2P5HXF2"/>
<feature type="compositionally biased region" description="Basic and acidic residues" evidence="1">
    <location>
        <begin position="200"/>
        <end position="212"/>
    </location>
</feature>
<feature type="region of interest" description="Disordered" evidence="1">
    <location>
        <begin position="191"/>
        <end position="261"/>
    </location>
</feature>
<feature type="compositionally biased region" description="Acidic residues" evidence="1">
    <location>
        <begin position="217"/>
        <end position="261"/>
    </location>
</feature>
<name>A0A2P5HXF2_DIAHE</name>
<evidence type="ECO:0000313" key="2">
    <source>
        <dbReference type="EMBL" id="POS74932.1"/>
    </source>
</evidence>
<reference evidence="2" key="1">
    <citation type="submission" date="2017-09" db="EMBL/GenBank/DDBJ databases">
        <title>Polyketide synthases of a Diaporthe helianthi virulent isolate.</title>
        <authorList>
            <person name="Baroncelli R."/>
        </authorList>
    </citation>
    <scope>NUCLEOTIDE SEQUENCE [LARGE SCALE GENOMIC DNA]</scope>
    <source>
        <strain evidence="2">7/96</strain>
    </source>
</reference>
<proteinExistence type="predicted"/>
<dbReference type="InParanoid" id="A0A2P5HXF2"/>
<sequence>MASVALRAASVGSRNGAGDIEIVGIAPASAKISQVAHQEAEKLKDKAQNEDNESSIRRLFLDNAISSVRTATFDQYNIVICSDQENDEFHDLQGQILPMDMVDVEVTKDAFVKFKVYVFDTGRYIRHGKMDGDHWRWWDESKIQTDPVPMQVHFENAQPKKNACEINTFMGKQAADRKAAAGGGGVAAKTAKDASAADEAAPKAEAELKSEEAPQTENDEPSEEQLDDDVDEVSDDVEEASGDEEEASEDEEARSEDLEEK</sequence>
<dbReference type="EMBL" id="MAVT02000556">
    <property type="protein sequence ID" value="POS74932.1"/>
    <property type="molecule type" value="Genomic_DNA"/>
</dbReference>
<evidence type="ECO:0000256" key="1">
    <source>
        <dbReference type="SAM" id="MobiDB-lite"/>
    </source>
</evidence>
<dbReference type="OrthoDB" id="5402991at2759"/>